<keyword evidence="2" id="KW-1185">Reference proteome</keyword>
<gene>
    <name evidence="1" type="ORF">MACH08_40290</name>
</gene>
<comment type="caution">
    <text evidence="1">The sequence shown here is derived from an EMBL/GenBank/DDBJ whole genome shotgun (WGS) entry which is preliminary data.</text>
</comment>
<dbReference type="Proteomes" id="UP001275436">
    <property type="component" value="Unassembled WGS sequence"/>
</dbReference>
<evidence type="ECO:0000313" key="2">
    <source>
        <dbReference type="Proteomes" id="UP001275436"/>
    </source>
</evidence>
<reference evidence="1 2" key="1">
    <citation type="submission" date="2023-02" db="EMBL/GenBank/DDBJ databases">
        <title>Oceanobacillus kimchii IFOP_LL358 isolated form Alexandrium catenella lab strain.</title>
        <authorList>
            <person name="Gajardo G."/>
            <person name="Ueki S."/>
            <person name="Maruyama F."/>
        </authorList>
    </citation>
    <scope>NUCLEOTIDE SEQUENCE [LARGE SCALE GENOMIC DNA]</scope>
    <source>
        <strain evidence="1 2">IFOP_LL358</strain>
    </source>
</reference>
<dbReference type="EMBL" id="BSKO01000002">
    <property type="protein sequence ID" value="GLO68245.1"/>
    <property type="molecule type" value="Genomic_DNA"/>
</dbReference>
<accession>A0ABQ5TS26</accession>
<organism evidence="1 2">
    <name type="scientific">Oceanobacillus kimchii</name>
    <dbReference type="NCBI Taxonomy" id="746691"/>
    <lineage>
        <taxon>Bacteria</taxon>
        <taxon>Bacillati</taxon>
        <taxon>Bacillota</taxon>
        <taxon>Bacilli</taxon>
        <taxon>Bacillales</taxon>
        <taxon>Bacillaceae</taxon>
        <taxon>Oceanobacillus</taxon>
    </lineage>
</organism>
<dbReference type="RefSeq" id="WP_317958496.1">
    <property type="nucleotide sequence ID" value="NZ_BSKO01000002.1"/>
</dbReference>
<name>A0ABQ5TS26_9BACI</name>
<protein>
    <submittedName>
        <fullName evidence="1">Uncharacterized protein</fullName>
    </submittedName>
</protein>
<evidence type="ECO:0000313" key="1">
    <source>
        <dbReference type="EMBL" id="GLO68245.1"/>
    </source>
</evidence>
<proteinExistence type="predicted"/>
<sequence length="238" mass="27869">MILTEEGIHQFIEKIMRNKFNISELFIKCSPNKSTNVKPYALLSVKGVKGIHQEDTYYENLEENIIACDFSWLEPISQYLNVPLEATIQVDEDGNFDNRAIQIKFRIDIPKKVNSLTSFLYPRIKRFVILNEYIESVRVFGSKGYLTKLYFHMNIDALKVSKLLKEKQLNRSILNQWITALNRVENESVQKEMFDSKFEVIAGKINLEFQTELVSQYFELGKYFTNISIRNGDKAWVD</sequence>